<dbReference type="WBParaSite" id="Pan_g11681.t1">
    <property type="protein sequence ID" value="Pan_g11681.t1"/>
    <property type="gene ID" value="Pan_g11681"/>
</dbReference>
<dbReference type="AlphaFoldDB" id="A0A7E4UQU9"/>
<sequence length="136" mass="14508">MLQRSNLLFLVGILFAFYGLSEAVKCYNCDGDCPSVNPPTCEDNFCWFTGSRIGNGNESAHTGCSATEEIDHIAFIPTNYTLGDCDSFSLLGVETFVKVCNDTNFCNTPCGASGTSLSIIVIFVAVIGGAFAFDSL</sequence>
<feature type="transmembrane region" description="Helical" evidence="1">
    <location>
        <begin position="114"/>
        <end position="133"/>
    </location>
</feature>
<reference evidence="3" key="1">
    <citation type="journal article" date="2013" name="Genetics">
        <title>The draft genome and transcriptome of Panagrellus redivivus are shaped by the harsh demands of a free-living lifestyle.</title>
        <authorList>
            <person name="Srinivasan J."/>
            <person name="Dillman A.R."/>
            <person name="Macchietto M.G."/>
            <person name="Heikkinen L."/>
            <person name="Lakso M."/>
            <person name="Fracchia K.M."/>
            <person name="Antoshechkin I."/>
            <person name="Mortazavi A."/>
            <person name="Wong G."/>
            <person name="Sternberg P.W."/>
        </authorList>
    </citation>
    <scope>NUCLEOTIDE SEQUENCE [LARGE SCALE GENOMIC DNA]</scope>
    <source>
        <strain evidence="3">MT8872</strain>
    </source>
</reference>
<keyword evidence="1" id="KW-0472">Membrane</keyword>
<organism evidence="3 4">
    <name type="scientific">Panagrellus redivivus</name>
    <name type="common">Microworm</name>
    <dbReference type="NCBI Taxonomy" id="6233"/>
    <lineage>
        <taxon>Eukaryota</taxon>
        <taxon>Metazoa</taxon>
        <taxon>Ecdysozoa</taxon>
        <taxon>Nematoda</taxon>
        <taxon>Chromadorea</taxon>
        <taxon>Rhabditida</taxon>
        <taxon>Tylenchina</taxon>
        <taxon>Panagrolaimomorpha</taxon>
        <taxon>Panagrolaimoidea</taxon>
        <taxon>Panagrolaimidae</taxon>
        <taxon>Panagrellus</taxon>
    </lineage>
</organism>
<name>A0A7E4UQU9_PANRE</name>
<keyword evidence="2" id="KW-0732">Signal</keyword>
<protein>
    <submittedName>
        <fullName evidence="4">UPAR/Ly6 domain-containing protein</fullName>
    </submittedName>
</protein>
<keyword evidence="3" id="KW-1185">Reference proteome</keyword>
<proteinExistence type="predicted"/>
<evidence type="ECO:0000313" key="4">
    <source>
        <dbReference type="WBParaSite" id="Pan_g11681.t1"/>
    </source>
</evidence>
<evidence type="ECO:0000256" key="2">
    <source>
        <dbReference type="SAM" id="SignalP"/>
    </source>
</evidence>
<feature type="signal peptide" evidence="2">
    <location>
        <begin position="1"/>
        <end position="23"/>
    </location>
</feature>
<keyword evidence="1" id="KW-0812">Transmembrane</keyword>
<reference evidence="4" key="2">
    <citation type="submission" date="2020-10" db="UniProtKB">
        <authorList>
            <consortium name="WormBaseParasite"/>
        </authorList>
    </citation>
    <scope>IDENTIFICATION</scope>
</reference>
<keyword evidence="1" id="KW-1133">Transmembrane helix</keyword>
<dbReference type="Proteomes" id="UP000492821">
    <property type="component" value="Unassembled WGS sequence"/>
</dbReference>
<evidence type="ECO:0000313" key="3">
    <source>
        <dbReference type="Proteomes" id="UP000492821"/>
    </source>
</evidence>
<evidence type="ECO:0000256" key="1">
    <source>
        <dbReference type="SAM" id="Phobius"/>
    </source>
</evidence>
<feature type="chain" id="PRO_5028940165" evidence="2">
    <location>
        <begin position="24"/>
        <end position="136"/>
    </location>
</feature>
<accession>A0A7E4UQU9</accession>